<organism evidence="2 3">
    <name type="scientific">Centaurea solstitialis</name>
    <name type="common">yellow star-thistle</name>
    <dbReference type="NCBI Taxonomy" id="347529"/>
    <lineage>
        <taxon>Eukaryota</taxon>
        <taxon>Viridiplantae</taxon>
        <taxon>Streptophyta</taxon>
        <taxon>Embryophyta</taxon>
        <taxon>Tracheophyta</taxon>
        <taxon>Spermatophyta</taxon>
        <taxon>Magnoliopsida</taxon>
        <taxon>eudicotyledons</taxon>
        <taxon>Gunneridae</taxon>
        <taxon>Pentapetalae</taxon>
        <taxon>asterids</taxon>
        <taxon>campanulids</taxon>
        <taxon>Asterales</taxon>
        <taxon>Asteraceae</taxon>
        <taxon>Carduoideae</taxon>
        <taxon>Cardueae</taxon>
        <taxon>Centaureinae</taxon>
        <taxon>Centaurea</taxon>
    </lineage>
</organism>
<dbReference type="InterPro" id="IPR056924">
    <property type="entry name" value="SH3_Tf2-1"/>
</dbReference>
<dbReference type="Proteomes" id="UP001172457">
    <property type="component" value="Chromosome 6"/>
</dbReference>
<accession>A0AA38W9T7</accession>
<protein>
    <recommendedName>
        <fullName evidence="1">Tf2-1-like SH3-like domain-containing protein</fullName>
    </recommendedName>
</protein>
<dbReference type="EMBL" id="JARYMX010000006">
    <property type="protein sequence ID" value="KAJ9544145.1"/>
    <property type="molecule type" value="Genomic_DNA"/>
</dbReference>
<evidence type="ECO:0000313" key="3">
    <source>
        <dbReference type="Proteomes" id="UP001172457"/>
    </source>
</evidence>
<dbReference type="PANTHER" id="PTHR46148:SF59">
    <property type="entry name" value="NUCLEOTIDYLTRANSFERASE, RIBONUCLEASE H"/>
    <property type="match status" value="1"/>
</dbReference>
<gene>
    <name evidence="2" type="ORF">OSB04_023852</name>
</gene>
<sequence>MGTGCYRIVAYKLDLPLELSALHDIFHVSTLKKSLSMETVEVQINEQLRITGEPTEILDQEVKQLRHSKIPIVKGTSRRGEIGVTCAVACPNAKLLKMANTVTNTNNLSLRSILEKDKLTGANFLNWERILMILLRHKRKWYVL</sequence>
<name>A0AA38W9T7_9ASTR</name>
<dbReference type="AlphaFoldDB" id="A0AA38W9T7"/>
<evidence type="ECO:0000313" key="2">
    <source>
        <dbReference type="EMBL" id="KAJ9544145.1"/>
    </source>
</evidence>
<keyword evidence="3" id="KW-1185">Reference proteome</keyword>
<comment type="caution">
    <text evidence="2">The sequence shown here is derived from an EMBL/GenBank/DDBJ whole genome shotgun (WGS) entry which is preliminary data.</text>
</comment>
<feature type="domain" description="Tf2-1-like SH3-like" evidence="1">
    <location>
        <begin position="9"/>
        <end position="33"/>
    </location>
</feature>
<reference evidence="2" key="1">
    <citation type="submission" date="2023-03" db="EMBL/GenBank/DDBJ databases">
        <title>Chromosome-scale reference genome and RAD-based genetic map of yellow starthistle (Centaurea solstitialis) reveal putative structural variation and QTLs associated with invader traits.</title>
        <authorList>
            <person name="Reatini B."/>
            <person name="Cang F.A."/>
            <person name="Jiang Q."/>
            <person name="Mckibben M.T.W."/>
            <person name="Barker M.S."/>
            <person name="Rieseberg L.H."/>
            <person name="Dlugosch K.M."/>
        </authorList>
    </citation>
    <scope>NUCLEOTIDE SEQUENCE</scope>
    <source>
        <strain evidence="2">CAN-66</strain>
        <tissue evidence="2">Leaf</tissue>
    </source>
</reference>
<evidence type="ECO:0000259" key="1">
    <source>
        <dbReference type="Pfam" id="PF24626"/>
    </source>
</evidence>
<dbReference type="Pfam" id="PF24626">
    <property type="entry name" value="SH3_Tf2-1"/>
    <property type="match status" value="1"/>
</dbReference>
<proteinExistence type="predicted"/>
<dbReference type="PANTHER" id="PTHR46148">
    <property type="entry name" value="CHROMO DOMAIN-CONTAINING PROTEIN"/>
    <property type="match status" value="1"/>
</dbReference>